<sequence>MGHKYDDTAQYYVSGFIGIDSQSIIHGRKQCLELYKESSSMMANRNLLAPKPPGSILTEPPCERVPQLPQEKGKRSPDVISAMALSTTQDYELRRQTRERAYQKDRQEYLEGKGKSPRATAPTLVIPSREPSRYLLALLKYGNRPRESSITQNR</sequence>
<name>A0ACB6RUR5_9PLEO</name>
<evidence type="ECO:0000313" key="1">
    <source>
        <dbReference type="EMBL" id="KAF2624884.1"/>
    </source>
</evidence>
<dbReference type="EMBL" id="MU006728">
    <property type="protein sequence ID" value="KAF2624884.1"/>
    <property type="molecule type" value="Genomic_DNA"/>
</dbReference>
<gene>
    <name evidence="1" type="ORF">BU25DRAFT_423660</name>
</gene>
<dbReference type="Proteomes" id="UP000799754">
    <property type="component" value="Unassembled WGS sequence"/>
</dbReference>
<evidence type="ECO:0000313" key="2">
    <source>
        <dbReference type="Proteomes" id="UP000799754"/>
    </source>
</evidence>
<keyword evidence="2" id="KW-1185">Reference proteome</keyword>
<reference evidence="1" key="1">
    <citation type="journal article" date="2020" name="Stud. Mycol.">
        <title>101 Dothideomycetes genomes: a test case for predicting lifestyles and emergence of pathogens.</title>
        <authorList>
            <person name="Haridas S."/>
            <person name="Albert R."/>
            <person name="Binder M."/>
            <person name="Bloem J."/>
            <person name="Labutti K."/>
            <person name="Salamov A."/>
            <person name="Andreopoulos B."/>
            <person name="Baker S."/>
            <person name="Barry K."/>
            <person name="Bills G."/>
            <person name="Bluhm B."/>
            <person name="Cannon C."/>
            <person name="Castanera R."/>
            <person name="Culley D."/>
            <person name="Daum C."/>
            <person name="Ezra D."/>
            <person name="Gonzalez J."/>
            <person name="Henrissat B."/>
            <person name="Kuo A."/>
            <person name="Liang C."/>
            <person name="Lipzen A."/>
            <person name="Lutzoni F."/>
            <person name="Magnuson J."/>
            <person name="Mondo S."/>
            <person name="Nolan M."/>
            <person name="Ohm R."/>
            <person name="Pangilinan J."/>
            <person name="Park H.-J."/>
            <person name="Ramirez L."/>
            <person name="Alfaro M."/>
            <person name="Sun H."/>
            <person name="Tritt A."/>
            <person name="Yoshinaga Y."/>
            <person name="Zwiers L.-H."/>
            <person name="Turgeon B."/>
            <person name="Goodwin S."/>
            <person name="Spatafora J."/>
            <person name="Crous P."/>
            <person name="Grigoriev I."/>
        </authorList>
    </citation>
    <scope>NUCLEOTIDE SEQUENCE</scope>
    <source>
        <strain evidence="1">CBS 525.71</strain>
    </source>
</reference>
<comment type="caution">
    <text evidence="1">The sequence shown here is derived from an EMBL/GenBank/DDBJ whole genome shotgun (WGS) entry which is preliminary data.</text>
</comment>
<protein>
    <submittedName>
        <fullName evidence="1">Uncharacterized protein</fullName>
    </submittedName>
</protein>
<organism evidence="1 2">
    <name type="scientific">Macroventuria anomochaeta</name>
    <dbReference type="NCBI Taxonomy" id="301207"/>
    <lineage>
        <taxon>Eukaryota</taxon>
        <taxon>Fungi</taxon>
        <taxon>Dikarya</taxon>
        <taxon>Ascomycota</taxon>
        <taxon>Pezizomycotina</taxon>
        <taxon>Dothideomycetes</taxon>
        <taxon>Pleosporomycetidae</taxon>
        <taxon>Pleosporales</taxon>
        <taxon>Pleosporineae</taxon>
        <taxon>Didymellaceae</taxon>
        <taxon>Macroventuria</taxon>
    </lineage>
</organism>
<accession>A0ACB6RUR5</accession>
<proteinExistence type="predicted"/>